<dbReference type="EC" id="3.2.1.107" evidence="6"/>
<dbReference type="PANTHER" id="PTHR11051">
    <property type="entry name" value="GLYCOSYL HYDROLASE-RELATED"/>
    <property type="match status" value="1"/>
</dbReference>
<dbReference type="Pfam" id="PF03632">
    <property type="entry name" value="Glyco_hydro_65m"/>
    <property type="match status" value="1"/>
</dbReference>
<evidence type="ECO:0000256" key="3">
    <source>
        <dbReference type="ARBA" id="ARBA00023295"/>
    </source>
</evidence>
<gene>
    <name evidence="12 13" type="primary">LOC110983330</name>
</gene>
<evidence type="ECO:0000256" key="6">
    <source>
        <dbReference type="ARBA" id="ARBA00066430"/>
    </source>
</evidence>
<dbReference type="InterPro" id="IPR008928">
    <property type="entry name" value="6-hairpin_glycosidase_sf"/>
</dbReference>
<dbReference type="AlphaFoldDB" id="A0A8B7YZS2"/>
<dbReference type="OrthoDB" id="200349at2759"/>
<evidence type="ECO:0000256" key="8">
    <source>
        <dbReference type="ARBA" id="ARBA00079982"/>
    </source>
</evidence>
<evidence type="ECO:0000259" key="10">
    <source>
        <dbReference type="Pfam" id="PF03632"/>
    </source>
</evidence>
<comment type="function">
    <text evidence="5">Catalyzes the hydrolysis of glucose from the disaccharide unit linked to hydroxylysine residues of collagen and collagen-like proteins.</text>
</comment>
<dbReference type="OMA" id="PAMTYSM"/>
<dbReference type="Proteomes" id="UP000694845">
    <property type="component" value="Unplaced"/>
</dbReference>
<evidence type="ECO:0000256" key="2">
    <source>
        <dbReference type="ARBA" id="ARBA00022801"/>
    </source>
</evidence>
<dbReference type="CTD" id="80162"/>
<keyword evidence="3" id="KW-0326">Glycosidase</keyword>
<evidence type="ECO:0000256" key="4">
    <source>
        <dbReference type="ARBA" id="ARBA00051415"/>
    </source>
</evidence>
<comment type="catalytic activity">
    <reaction evidence="4">
        <text>(5R)-5-O-[alpha-D-glucosyl-(1-&gt;2)-beta-D-galactosyl]-5-hydroxy-L-lysyl-[collagen] + H2O = (5R)-5-O-(beta-D-galactosyl)-5-hydroxy-L-lysyl-[collagen] + D-glucose</text>
        <dbReference type="Rhea" id="RHEA:11068"/>
        <dbReference type="Rhea" id="RHEA-COMP:12753"/>
        <dbReference type="Rhea" id="RHEA-COMP:12754"/>
        <dbReference type="ChEBI" id="CHEBI:4167"/>
        <dbReference type="ChEBI" id="CHEBI:15377"/>
        <dbReference type="ChEBI" id="CHEBI:133443"/>
        <dbReference type="ChEBI" id="CHEBI:133452"/>
        <dbReference type="EC" id="3.2.1.107"/>
    </reaction>
</comment>
<dbReference type="GO" id="GO:0005975">
    <property type="term" value="P:carbohydrate metabolic process"/>
    <property type="evidence" value="ECO:0007669"/>
    <property type="project" value="InterPro"/>
</dbReference>
<reference evidence="12 13" key="1">
    <citation type="submission" date="2025-04" db="UniProtKB">
        <authorList>
            <consortium name="RefSeq"/>
        </authorList>
    </citation>
    <scope>IDENTIFICATION</scope>
</reference>
<feature type="chain" id="PRO_5044665632" description="Protein-glucosylgalactosylhydroxylysine glucosidase" evidence="9">
    <location>
        <begin position="24"/>
        <end position="733"/>
    </location>
</feature>
<dbReference type="KEGG" id="aplc:110983330"/>
<evidence type="ECO:0000313" key="12">
    <source>
        <dbReference type="RefSeq" id="XP_022098202.1"/>
    </source>
</evidence>
<dbReference type="RefSeq" id="XP_022098203.1">
    <property type="nucleotide sequence ID" value="XM_022242511.1"/>
</dbReference>
<evidence type="ECO:0000256" key="7">
    <source>
        <dbReference type="ARBA" id="ARBA00071505"/>
    </source>
</evidence>
<dbReference type="SUPFAM" id="SSF48208">
    <property type="entry name" value="Six-hairpin glycosidases"/>
    <property type="match status" value="1"/>
</dbReference>
<sequence length="733" mass="82163">MSLVIRSVVVILSLYCMIDQCHFHSAKRRTSTNMTNGCPCNQKYKDISLLPNVFESAELPTEACCLPAVGNGYLATVVYSDTIYVNGLYNGRGGASHRARIPSTAAIKISLPAKVNISKESYSLELENGTFHRKVRTDVAFIEQRIYAHQNVSYILVNEIVVTRTGQPTDPITLRLMNNTGIDSKDINFKMSASDDGSGLMYGNTVESETSTSSTIPIAVNWTIIPDTITLPSDQNTKTWTFITAIGPNSTVASLFQAYGSSLASAGMLYSNHYMEWQNKWNSGLMEVDNVTLSKAIYGSMYYILSSLPSINYDDQQFPFHFYGLSPGGLAHGRFDTDYEGHVFWDQETWMYPTMLMFHPKLGRTMLESRTYHLDAAKDLAKSRGYQGAEYPWEMAYTGAEVCPAEIYSLQEIHINGDISFAVQQYLHVTRDADFLKNRRGYEIISELAKYWASRVEYNSMSGNYEILGVKPPDEYHSNVNNSVYTNAVAQISLRLPAYAGKFINVTAPSSWAKIADKLLIVYDILHTYHPEYEGYNIGTKVKQADAILLGFPLNIKMDIDPRIVDLRTYAPVTDPDGPAMSWSMFSIGYGEIRESDKQDEMFQRNFKNIQQPFRIWTETASGSGAINFITGMGGFLQSVLFGYGGFRIHPDYLLFNFVLPQGTSKFTVRGLDYLGSEIDFIATEKTVLVTVTAQQHGAPNLRMETAEGVINDLVKGKTVMIHRLSWVTIRPL</sequence>
<dbReference type="Gene3D" id="1.50.10.10">
    <property type="match status" value="1"/>
</dbReference>
<protein>
    <recommendedName>
        <fullName evidence="7">Protein-glucosylgalactosylhydroxylysine glucosidase</fullName>
        <ecNumber evidence="6">3.2.1.107</ecNumber>
    </recommendedName>
    <alternativeName>
        <fullName evidence="8">Acid trehalase-like protein 1</fullName>
    </alternativeName>
</protein>
<dbReference type="GO" id="GO:0047402">
    <property type="term" value="F:protein-glucosylgalactosylhydroxylysine glucosidase activity"/>
    <property type="evidence" value="ECO:0007669"/>
    <property type="project" value="UniProtKB-EC"/>
</dbReference>
<evidence type="ECO:0000256" key="5">
    <source>
        <dbReference type="ARBA" id="ARBA00053339"/>
    </source>
</evidence>
<keyword evidence="11" id="KW-1185">Reference proteome</keyword>
<organism evidence="11 12">
    <name type="scientific">Acanthaster planci</name>
    <name type="common">Crown-of-thorns starfish</name>
    <dbReference type="NCBI Taxonomy" id="133434"/>
    <lineage>
        <taxon>Eukaryota</taxon>
        <taxon>Metazoa</taxon>
        <taxon>Echinodermata</taxon>
        <taxon>Eleutherozoa</taxon>
        <taxon>Asterozoa</taxon>
        <taxon>Asteroidea</taxon>
        <taxon>Valvatacea</taxon>
        <taxon>Valvatida</taxon>
        <taxon>Acanthasteridae</taxon>
        <taxon>Acanthaster</taxon>
    </lineage>
</organism>
<evidence type="ECO:0000313" key="11">
    <source>
        <dbReference type="Proteomes" id="UP000694845"/>
    </source>
</evidence>
<dbReference type="InterPro" id="IPR012341">
    <property type="entry name" value="6hp_glycosidase-like_sf"/>
</dbReference>
<proteinExistence type="inferred from homology"/>
<feature type="domain" description="Glycoside hydrolase family 65 central catalytic" evidence="10">
    <location>
        <begin position="337"/>
        <end position="499"/>
    </location>
</feature>
<dbReference type="GeneID" id="110983330"/>
<name>A0A8B7YZS2_ACAPL</name>
<evidence type="ECO:0000313" key="13">
    <source>
        <dbReference type="RefSeq" id="XP_022098203.1"/>
    </source>
</evidence>
<feature type="signal peptide" evidence="9">
    <location>
        <begin position="1"/>
        <end position="23"/>
    </location>
</feature>
<dbReference type="FunFam" id="1.50.10.10:FF:000023">
    <property type="entry name" value="Protein-glucosylgalactosylhydroxylysine glucosidase"/>
    <property type="match status" value="1"/>
</dbReference>
<dbReference type="InterPro" id="IPR005195">
    <property type="entry name" value="Glyco_hydro_65_M"/>
</dbReference>
<evidence type="ECO:0000256" key="9">
    <source>
        <dbReference type="SAM" id="SignalP"/>
    </source>
</evidence>
<evidence type="ECO:0000256" key="1">
    <source>
        <dbReference type="ARBA" id="ARBA00006768"/>
    </source>
</evidence>
<comment type="similarity">
    <text evidence="1">Belongs to the glycosyl hydrolase 65 family.</text>
</comment>
<dbReference type="PANTHER" id="PTHR11051:SF8">
    <property type="entry name" value="PROTEIN-GLUCOSYLGALACTOSYLHYDROXYLYSINE GLUCOSIDASE"/>
    <property type="match status" value="1"/>
</dbReference>
<keyword evidence="9" id="KW-0732">Signal</keyword>
<dbReference type="RefSeq" id="XP_022098202.1">
    <property type="nucleotide sequence ID" value="XM_022242510.1"/>
</dbReference>
<accession>A0A8B7YZS2</accession>
<keyword evidence="2" id="KW-0378">Hydrolase</keyword>